<evidence type="ECO:0000256" key="2">
    <source>
        <dbReference type="SAM" id="SignalP"/>
    </source>
</evidence>
<feature type="chain" id="PRO_5019153214" description="SLH domain-containing protein" evidence="2">
    <location>
        <begin position="28"/>
        <end position="798"/>
    </location>
</feature>
<dbReference type="Pfam" id="PF00395">
    <property type="entry name" value="SLH"/>
    <property type="match status" value="2"/>
</dbReference>
<evidence type="ECO:0000256" key="1">
    <source>
        <dbReference type="ARBA" id="ARBA00022737"/>
    </source>
</evidence>
<gene>
    <name evidence="4" type="ORF">KGMB03357_21260</name>
</gene>
<feature type="domain" description="SLH" evidence="3">
    <location>
        <begin position="168"/>
        <end position="231"/>
    </location>
</feature>
<dbReference type="EMBL" id="BHVZ01000014">
    <property type="protein sequence ID" value="GCB30465.1"/>
    <property type="molecule type" value="Genomic_DNA"/>
</dbReference>
<sequence length="798" mass="88185">MKKTKQILTLATTASLLMGSISVPAYAATTFVDINTVTWSGFKPFLNQAAELGLMSGYEENGKRYCKPRNNVTYCEAVQLMYSIMKAYTKQDVNDATVTKWKPVISAYNIPTWAYKATAYGLENSILTTAELNKLQGGTKAANREDVGVIFGKAMDTVKGYDVKSGATLGYADKDAISATAVPYLELLYRVNLMVGDSDNKFNPKKNITRAEMAVLSVKSYNKLVENKGTETNQKTATGTVTDCKTMQNGDIFLTMTASGSSLSLFGVKGKVTAKYNGQTIALSDIKTGDTVKVTYEGQYMSSITVTYSKNGIKQTTEKKYELKDITDSKITVKDGSTEKKFYLDDDVEIRLDGKKSTVSKLSRALEDTSYDVTLTLDKDEYVLKVVAVVNANNPTDGTVTDVEDDEITIKSGKKEYTYTLASDVEVTYNGNTMKFSKFQRNYDDSNFVVSLKLDKNNRVSEIKITSMEDDYNGTLTFLNSKRIEFTAGSKTYQYNLSDDVTVRIDGKKSSVSALRESYRDGKAYTVSVDTNRDDEVTELLAVSKFSSNNKGKLSKISKRELTIVAKEKDYTYGLADDVDVTINGKNRDVSDLIDSYKDYSFNVTLGFDKNGDVCEITAEMADAKEGYLRDLVEDKRTITVTAAGLNIKMDLASSVTVKLGGESISLTKLNSELDYAYGDSQIYVELGYNGSGEVKTITAFWEDARGELVSVDRRADEIEVRIDGSKKTFEISTRAEFVYKLSAAADADDYKRNLRYDEDLYGLQDFLDACSDARDDCTVALTKDSKGKIVRICAIAG</sequence>
<dbReference type="AlphaFoldDB" id="A0A401LG29"/>
<evidence type="ECO:0000259" key="3">
    <source>
        <dbReference type="PROSITE" id="PS51272"/>
    </source>
</evidence>
<evidence type="ECO:0000313" key="5">
    <source>
        <dbReference type="Proteomes" id="UP000287361"/>
    </source>
</evidence>
<dbReference type="Proteomes" id="UP000287361">
    <property type="component" value="Unassembled WGS sequence"/>
</dbReference>
<name>A0A401LG29_9FIRM</name>
<dbReference type="OrthoDB" id="2065578at2"/>
<comment type="caution">
    <text evidence="4">The sequence shown here is derived from an EMBL/GenBank/DDBJ whole genome shotgun (WGS) entry which is preliminary data.</text>
</comment>
<feature type="signal peptide" evidence="2">
    <location>
        <begin position="1"/>
        <end position="27"/>
    </location>
</feature>
<dbReference type="InterPro" id="IPR001119">
    <property type="entry name" value="SLH_dom"/>
</dbReference>
<dbReference type="PROSITE" id="PS51272">
    <property type="entry name" value="SLH"/>
    <property type="match status" value="2"/>
</dbReference>
<evidence type="ECO:0000313" key="4">
    <source>
        <dbReference type="EMBL" id="GCB30465.1"/>
    </source>
</evidence>
<protein>
    <recommendedName>
        <fullName evidence="3">SLH domain-containing protein</fullName>
    </recommendedName>
</protein>
<keyword evidence="2" id="KW-0732">Signal</keyword>
<feature type="domain" description="SLH" evidence="3">
    <location>
        <begin position="27"/>
        <end position="95"/>
    </location>
</feature>
<reference evidence="4 5" key="1">
    <citation type="submission" date="2018-10" db="EMBL/GenBank/DDBJ databases">
        <title>Draft Genome Sequence of Anaerotignum sp. KCTC 15736.</title>
        <authorList>
            <person name="Choi S.H."/>
            <person name="Kim J.S."/>
            <person name="Kang S.W."/>
            <person name="Lee J.S."/>
            <person name="Park S.H."/>
        </authorList>
    </citation>
    <scope>NUCLEOTIDE SEQUENCE [LARGE SCALE GENOMIC DNA]</scope>
    <source>
        <strain evidence="4 5">KCTC 15736</strain>
    </source>
</reference>
<organism evidence="4 5">
    <name type="scientific">Anaerotignum faecicola</name>
    <dbReference type="NCBI Taxonomy" id="2358141"/>
    <lineage>
        <taxon>Bacteria</taxon>
        <taxon>Bacillati</taxon>
        <taxon>Bacillota</taxon>
        <taxon>Clostridia</taxon>
        <taxon>Lachnospirales</taxon>
        <taxon>Anaerotignaceae</taxon>
        <taxon>Anaerotignum</taxon>
    </lineage>
</organism>
<keyword evidence="5" id="KW-1185">Reference proteome</keyword>
<keyword evidence="1" id="KW-0677">Repeat</keyword>
<accession>A0A401LG29</accession>
<proteinExistence type="predicted"/>